<protein>
    <submittedName>
        <fullName evidence="4">2-Hacid_dh_C domain-containing protein</fullName>
    </submittedName>
</protein>
<dbReference type="InterPro" id="IPR051638">
    <property type="entry name" value="CTBP_dehydrogenase"/>
</dbReference>
<dbReference type="AlphaFoldDB" id="A0A1I8F611"/>
<evidence type="ECO:0000256" key="1">
    <source>
        <dbReference type="SAM" id="MobiDB-lite"/>
    </source>
</evidence>
<dbReference type="GO" id="GO:0001221">
    <property type="term" value="F:transcription coregulator binding"/>
    <property type="evidence" value="ECO:0007669"/>
    <property type="project" value="TreeGrafter"/>
</dbReference>
<reference evidence="4" key="1">
    <citation type="submission" date="2016-11" db="UniProtKB">
        <authorList>
            <consortium name="WormBaseParasite"/>
        </authorList>
    </citation>
    <scope>IDENTIFICATION</scope>
</reference>
<dbReference type="PANTHER" id="PTHR46029:SF7">
    <property type="entry name" value="C-TERMINAL-BINDING PROTEIN"/>
    <property type="match status" value="1"/>
</dbReference>
<accession>A0A1I8F611</accession>
<feature type="domain" description="D-isomer specific 2-hydroxyacid dehydrogenase NAD-binding" evidence="2">
    <location>
        <begin position="211"/>
        <end position="255"/>
    </location>
</feature>
<dbReference type="WBParaSite" id="maker-unitig_20580-snap-gene-0.2-mRNA-1">
    <property type="protein sequence ID" value="maker-unitig_20580-snap-gene-0.2-mRNA-1"/>
    <property type="gene ID" value="maker-unitig_20580-snap-gene-0.2"/>
</dbReference>
<keyword evidence="3" id="KW-1185">Reference proteome</keyword>
<sequence length="316" mass="35321">LKNVRPIHERRVRHGPPASGGSAGRSRLLRRRTVPSATLTLLARFHEKVLNEAVGALMWHTIQLSREDLAKFKSLRVIVRVGRGLTTLTSRPRRDGRRRLQHTTLCLILNLYRRTFWLANMLRDGKKAAAPCPRIRVTPRHRRVWTRIGTAVALRAQAFGGFRVTFYDPYLPDGIEKSRGRGSEFTLCRTCCSKAHSWSTTGRAAPGSTSTSVAKALKEERIRAAAFDVFEHEPFSLSASPLKDCQNALFTPHSAFYSDASYPGAAGARGRRDAPRHHRQNSEAAARGNCVNARSSSSGAWQPRTFRCRGFGRRAL</sequence>
<dbReference type="Pfam" id="PF02826">
    <property type="entry name" value="2-Hacid_dh_C"/>
    <property type="match status" value="1"/>
</dbReference>
<feature type="region of interest" description="Disordered" evidence="1">
    <location>
        <begin position="267"/>
        <end position="300"/>
    </location>
</feature>
<dbReference type="GO" id="GO:0003713">
    <property type="term" value="F:transcription coactivator activity"/>
    <property type="evidence" value="ECO:0007669"/>
    <property type="project" value="TreeGrafter"/>
</dbReference>
<dbReference type="GO" id="GO:0003714">
    <property type="term" value="F:transcription corepressor activity"/>
    <property type="evidence" value="ECO:0007669"/>
    <property type="project" value="TreeGrafter"/>
</dbReference>
<feature type="region of interest" description="Disordered" evidence="1">
    <location>
        <begin position="1"/>
        <end position="27"/>
    </location>
</feature>
<dbReference type="GO" id="GO:0006357">
    <property type="term" value="P:regulation of transcription by RNA polymerase II"/>
    <property type="evidence" value="ECO:0007669"/>
    <property type="project" value="TreeGrafter"/>
</dbReference>
<dbReference type="GO" id="GO:0140297">
    <property type="term" value="F:DNA-binding transcription factor binding"/>
    <property type="evidence" value="ECO:0007669"/>
    <property type="project" value="TreeGrafter"/>
</dbReference>
<dbReference type="SUPFAM" id="SSF51735">
    <property type="entry name" value="NAD(P)-binding Rossmann-fold domains"/>
    <property type="match status" value="1"/>
</dbReference>
<evidence type="ECO:0000313" key="3">
    <source>
        <dbReference type="Proteomes" id="UP000095280"/>
    </source>
</evidence>
<dbReference type="GO" id="GO:0005634">
    <property type="term" value="C:nucleus"/>
    <property type="evidence" value="ECO:0007669"/>
    <property type="project" value="TreeGrafter"/>
</dbReference>
<dbReference type="InterPro" id="IPR006140">
    <property type="entry name" value="D-isomer_DH_NAD-bd"/>
</dbReference>
<feature type="compositionally biased region" description="Low complexity" evidence="1">
    <location>
        <begin position="15"/>
        <end position="26"/>
    </location>
</feature>
<dbReference type="InterPro" id="IPR036291">
    <property type="entry name" value="NAD(P)-bd_dom_sf"/>
</dbReference>
<evidence type="ECO:0000259" key="2">
    <source>
        <dbReference type="Pfam" id="PF02826"/>
    </source>
</evidence>
<dbReference type="Proteomes" id="UP000095280">
    <property type="component" value="Unplaced"/>
</dbReference>
<name>A0A1I8F611_9PLAT</name>
<dbReference type="Gene3D" id="3.40.50.720">
    <property type="entry name" value="NAD(P)-binding Rossmann-like Domain"/>
    <property type="match status" value="3"/>
</dbReference>
<organism evidence="3 4">
    <name type="scientific">Macrostomum lignano</name>
    <dbReference type="NCBI Taxonomy" id="282301"/>
    <lineage>
        <taxon>Eukaryota</taxon>
        <taxon>Metazoa</taxon>
        <taxon>Spiralia</taxon>
        <taxon>Lophotrochozoa</taxon>
        <taxon>Platyhelminthes</taxon>
        <taxon>Rhabditophora</taxon>
        <taxon>Macrostomorpha</taxon>
        <taxon>Macrostomida</taxon>
        <taxon>Macrostomidae</taxon>
        <taxon>Macrostomum</taxon>
    </lineage>
</organism>
<dbReference type="SUPFAM" id="SSF52283">
    <property type="entry name" value="Formate/glycerate dehydrogenase catalytic domain-like"/>
    <property type="match status" value="1"/>
</dbReference>
<dbReference type="GO" id="GO:0051287">
    <property type="term" value="F:NAD binding"/>
    <property type="evidence" value="ECO:0007669"/>
    <property type="project" value="InterPro"/>
</dbReference>
<dbReference type="PANTHER" id="PTHR46029">
    <property type="entry name" value="C-TERMINAL-BINDING PROTEIN"/>
    <property type="match status" value="1"/>
</dbReference>
<proteinExistence type="predicted"/>
<evidence type="ECO:0000313" key="4">
    <source>
        <dbReference type="WBParaSite" id="maker-unitig_20580-snap-gene-0.2-mRNA-1"/>
    </source>
</evidence>